<gene>
    <name evidence="1" type="ORF">R9X50_00608100</name>
</gene>
<dbReference type="AlphaFoldDB" id="A0AAQ3M890"/>
<dbReference type="GO" id="GO:0005869">
    <property type="term" value="C:dynactin complex"/>
    <property type="evidence" value="ECO:0007669"/>
    <property type="project" value="InterPro"/>
</dbReference>
<evidence type="ECO:0000313" key="2">
    <source>
        <dbReference type="Proteomes" id="UP001303373"/>
    </source>
</evidence>
<proteinExistence type="predicted"/>
<evidence type="ECO:0008006" key="3">
    <source>
        <dbReference type="Google" id="ProtNLM"/>
    </source>
</evidence>
<dbReference type="GO" id="GO:0061640">
    <property type="term" value="P:cytoskeleton-dependent cytokinesis"/>
    <property type="evidence" value="ECO:0007669"/>
    <property type="project" value="InterPro"/>
</dbReference>
<dbReference type="InterPro" id="IPR009991">
    <property type="entry name" value="DCTN3"/>
</dbReference>
<sequence length="209" mass="22930">MSAGNNVTVETLTLLEERLQRIDYALNGYNSPLERHQPTPQPPGPATARLRHLEKALQTLTLEHEAVANTIALHNTNPSLFHPGGPAEIAKTLPADSLASVVISHASLYTSTCTNLSAIQATPISDPSSAAELTKLQPRIEQISAKQEQQARQVAELRSRSAKAVEQWYSGGVLGMGERWANWEERSRDAEILIRRKEAAKKREAEGLI</sequence>
<dbReference type="Pfam" id="PF07426">
    <property type="entry name" value="Dynactin_p22"/>
    <property type="match status" value="1"/>
</dbReference>
<keyword evidence="2" id="KW-1185">Reference proteome</keyword>
<dbReference type="EMBL" id="CP138589">
    <property type="protein sequence ID" value="WPH03204.1"/>
    <property type="molecule type" value="Genomic_DNA"/>
</dbReference>
<dbReference type="Proteomes" id="UP001303373">
    <property type="component" value="Chromosome 10"/>
</dbReference>
<organism evidence="1 2">
    <name type="scientific">Acrodontium crateriforme</name>
    <dbReference type="NCBI Taxonomy" id="150365"/>
    <lineage>
        <taxon>Eukaryota</taxon>
        <taxon>Fungi</taxon>
        <taxon>Dikarya</taxon>
        <taxon>Ascomycota</taxon>
        <taxon>Pezizomycotina</taxon>
        <taxon>Dothideomycetes</taxon>
        <taxon>Dothideomycetidae</taxon>
        <taxon>Mycosphaerellales</taxon>
        <taxon>Teratosphaeriaceae</taxon>
        <taxon>Acrodontium</taxon>
    </lineage>
</organism>
<reference evidence="1 2" key="1">
    <citation type="submission" date="2023-11" db="EMBL/GenBank/DDBJ databases">
        <title>An acidophilic fungus is an integral part of prey digestion in a carnivorous sundew plant.</title>
        <authorList>
            <person name="Tsai I.J."/>
        </authorList>
    </citation>
    <scope>NUCLEOTIDE SEQUENCE [LARGE SCALE GENOMIC DNA]</scope>
    <source>
        <strain evidence="1">169a</strain>
    </source>
</reference>
<accession>A0AAQ3M890</accession>
<protein>
    <recommendedName>
        <fullName evidence="3">Nuclear distribution protein RO10</fullName>
    </recommendedName>
</protein>
<evidence type="ECO:0000313" key="1">
    <source>
        <dbReference type="EMBL" id="WPH03204.1"/>
    </source>
</evidence>
<name>A0AAQ3M890_9PEZI</name>